<dbReference type="OrthoDB" id="429145at2759"/>
<accession>A0A653DXZ0</accession>
<protein>
    <recommendedName>
        <fullName evidence="2">Alpha-carbonic anhydrase domain-containing protein</fullName>
    </recommendedName>
</protein>
<evidence type="ECO:0000256" key="1">
    <source>
        <dbReference type="ARBA" id="ARBA00010718"/>
    </source>
</evidence>
<dbReference type="EMBL" id="CAACVG010015204">
    <property type="protein sequence ID" value="VEN64221.1"/>
    <property type="molecule type" value="Genomic_DNA"/>
</dbReference>
<feature type="non-terminal residue" evidence="3">
    <location>
        <position position="1"/>
    </location>
</feature>
<dbReference type="Gene3D" id="3.10.200.10">
    <property type="entry name" value="Alpha carbonic anhydrase"/>
    <property type="match status" value="1"/>
</dbReference>
<dbReference type="InterPro" id="IPR023561">
    <property type="entry name" value="Carbonic_anhydrase_a-class"/>
</dbReference>
<keyword evidence="4" id="KW-1185">Reference proteome</keyword>
<dbReference type="GO" id="GO:0005737">
    <property type="term" value="C:cytoplasm"/>
    <property type="evidence" value="ECO:0007669"/>
    <property type="project" value="TreeGrafter"/>
</dbReference>
<feature type="domain" description="Alpha-carbonic anhydrase" evidence="2">
    <location>
        <begin position="1"/>
        <end position="148"/>
    </location>
</feature>
<comment type="similarity">
    <text evidence="1">Belongs to the alpha-carbonic anhydrase family.</text>
</comment>
<organism evidence="3 4">
    <name type="scientific">Callosobruchus maculatus</name>
    <name type="common">Southern cowpea weevil</name>
    <name type="synonym">Pulse bruchid</name>
    <dbReference type="NCBI Taxonomy" id="64391"/>
    <lineage>
        <taxon>Eukaryota</taxon>
        <taxon>Metazoa</taxon>
        <taxon>Ecdysozoa</taxon>
        <taxon>Arthropoda</taxon>
        <taxon>Hexapoda</taxon>
        <taxon>Insecta</taxon>
        <taxon>Pterygota</taxon>
        <taxon>Neoptera</taxon>
        <taxon>Endopterygota</taxon>
        <taxon>Coleoptera</taxon>
        <taxon>Polyphaga</taxon>
        <taxon>Cucujiformia</taxon>
        <taxon>Chrysomeloidea</taxon>
        <taxon>Chrysomelidae</taxon>
        <taxon>Bruchinae</taxon>
        <taxon>Bruchini</taxon>
        <taxon>Callosobruchus</taxon>
    </lineage>
</organism>
<dbReference type="PANTHER" id="PTHR18952">
    <property type="entry name" value="CARBONIC ANHYDRASE"/>
    <property type="match status" value="1"/>
</dbReference>
<gene>
    <name evidence="3" type="ORF">CALMAC_LOCUS20806</name>
</gene>
<evidence type="ECO:0000313" key="4">
    <source>
        <dbReference type="Proteomes" id="UP000410492"/>
    </source>
</evidence>
<name>A0A653DXZ0_CALMS</name>
<reference evidence="3 4" key="1">
    <citation type="submission" date="2019-01" db="EMBL/GenBank/DDBJ databases">
        <authorList>
            <person name="Sayadi A."/>
        </authorList>
    </citation>
    <scope>NUCLEOTIDE SEQUENCE [LARGE SCALE GENOMIC DNA]</scope>
</reference>
<dbReference type="InterPro" id="IPR036398">
    <property type="entry name" value="CA_dom_sf"/>
</dbReference>
<dbReference type="CDD" id="cd00326">
    <property type="entry name" value="alpha_CA"/>
    <property type="match status" value="1"/>
</dbReference>
<evidence type="ECO:0000313" key="3">
    <source>
        <dbReference type="EMBL" id="VEN64221.1"/>
    </source>
</evidence>
<dbReference type="PROSITE" id="PS51144">
    <property type="entry name" value="ALPHA_CA_2"/>
    <property type="match status" value="1"/>
</dbReference>
<sequence length="187" mass="21920">RFRFPLELHLVHYAKEFENLKQALEHPGGVAVFAVLFDLSPDDDEEFEPLVNIIDRLKDKVDQPVNLTNFAVKHFIPRNVAGYYRYEGSLTTPECDEGVTWTVFTNTIPISKEQVKVFDEMRTEDHKILKQNYRSLQSLNERKLYLKRSPVRENYINSASTYKINTSHLYSMVIFSTLYSFKSLFTL</sequence>
<dbReference type="InterPro" id="IPR001148">
    <property type="entry name" value="CA_dom"/>
</dbReference>
<proteinExistence type="inferred from homology"/>
<dbReference type="SUPFAM" id="SSF51069">
    <property type="entry name" value="Carbonic anhydrase"/>
    <property type="match status" value="1"/>
</dbReference>
<dbReference type="SMART" id="SM01057">
    <property type="entry name" value="Carb_anhydrase"/>
    <property type="match status" value="1"/>
</dbReference>
<dbReference type="Pfam" id="PF00194">
    <property type="entry name" value="Carb_anhydrase"/>
    <property type="match status" value="1"/>
</dbReference>
<dbReference type="Proteomes" id="UP000410492">
    <property type="component" value="Unassembled WGS sequence"/>
</dbReference>
<dbReference type="GO" id="GO:0004089">
    <property type="term" value="F:carbonate dehydratase activity"/>
    <property type="evidence" value="ECO:0007669"/>
    <property type="project" value="InterPro"/>
</dbReference>
<dbReference type="GO" id="GO:0008270">
    <property type="term" value="F:zinc ion binding"/>
    <property type="evidence" value="ECO:0007669"/>
    <property type="project" value="InterPro"/>
</dbReference>
<dbReference type="PANTHER" id="PTHR18952:SF270">
    <property type="entry name" value="CARBONIC ANHYDRASE"/>
    <property type="match status" value="1"/>
</dbReference>
<dbReference type="AlphaFoldDB" id="A0A653DXZ0"/>
<evidence type="ECO:0000259" key="2">
    <source>
        <dbReference type="PROSITE" id="PS51144"/>
    </source>
</evidence>